<sequence>MEAPIEPQHSSLKEETDSSLLNETAAAYPAHPDPVDSEKQSEHSDQGSLKESMQITAQDSGYNSSGSSGHQSPVETPIGRVEDGELSRTRSRASSRTSISSIPASTLTNLPDETKQATMLEGQDYMTQPWNHHAPRTIHTIRQREATFRKLSSVRLMQMHTEDEGDDDYHLTPPRRRGSQRVSDISIRSAGSSPFKRSPFYSPTGAIAKPKAKKEYQLVLLHCTLLSPSLPVPGLIGHPKRQDILREVLPLVYWKRWKLLEEKIGSGVLRERGVLISHPEDGYDLLEERLLESLELQHPRLDHGHFIGRGETESDDEDRLAMEDSSTEDEGEECPDCGGRVVRQNTTRKWEVKVFAANGLMRAGAWAAAWKEMEKVDVEVGLWLPPDVRADLEKRLAEDLSHVDNGLPIALLQEPENIPVEPSVRALTPGPLKADTPLQVTQAHDGDLPPASPDDTTTRPQDNQKWDQYTPRLSDDIDLQTLLVNYIRILASDRRNITIVFLSVLVFFVGINSGSASHESNLRPFPSYIPEYTSSPVVSLQQSATQTWTEKTSSQTLSVATPDSTVILASTGATESFMGLDHVSVAPVEPSMAVLEAVLPSETDAAPVRSAEVISEKQEEPQLSEFDEKALPELDAETPPVEDTSPDSEEQGQSAFPSDIASDGLPPMEIANFEDSFTENTEPLSEEHEEPAQPNGFKREELLEGDTLLVEDTHPVSEEQEQSDHLGEGITDGLSPPEMDNLSIQSSESTSEKQEHTALLGENEPEKHLSAAEETSSFDYVHHNAKEEPSQPSETTLAEPLGTKLIVEDGGEDQTLLASDDHNQNEADVFAHQNDHHELTLPNEHNDNEKHDL</sequence>
<evidence type="ECO:0008006" key="4">
    <source>
        <dbReference type="Google" id="ProtNLM"/>
    </source>
</evidence>
<feature type="region of interest" description="Disordered" evidence="1">
    <location>
        <begin position="305"/>
        <end position="340"/>
    </location>
</feature>
<comment type="caution">
    <text evidence="2">The sequence shown here is derived from an EMBL/GenBank/DDBJ whole genome shotgun (WGS) entry which is preliminary data.</text>
</comment>
<feature type="compositionally biased region" description="Low complexity" evidence="1">
    <location>
        <begin position="92"/>
        <end position="106"/>
    </location>
</feature>
<feature type="compositionally biased region" description="Basic and acidic residues" evidence="1">
    <location>
        <begin position="711"/>
        <end position="727"/>
    </location>
</feature>
<evidence type="ECO:0000313" key="2">
    <source>
        <dbReference type="EMBL" id="RDW90150.1"/>
    </source>
</evidence>
<feature type="compositionally biased region" description="Basic and acidic residues" evidence="1">
    <location>
        <begin position="33"/>
        <end position="45"/>
    </location>
</feature>
<protein>
    <recommendedName>
        <fullName evidence="4">Pathway-specific nitrogen regulator</fullName>
    </recommendedName>
</protein>
<evidence type="ECO:0000256" key="1">
    <source>
        <dbReference type="SAM" id="MobiDB-lite"/>
    </source>
</evidence>
<name>A0A3D8SV29_9EURO</name>
<feature type="region of interest" description="Disordered" evidence="1">
    <location>
        <begin position="162"/>
        <end position="184"/>
    </location>
</feature>
<feature type="compositionally biased region" description="Polar residues" evidence="1">
    <location>
        <begin position="454"/>
        <end position="467"/>
    </location>
</feature>
<dbReference type="STRING" id="1810919.A0A3D8SV29"/>
<dbReference type="OrthoDB" id="5369448at2759"/>
<dbReference type="RefSeq" id="XP_026607104.1">
    <property type="nucleotide sequence ID" value="XM_026743941.1"/>
</dbReference>
<dbReference type="GeneID" id="38112295"/>
<dbReference type="AlphaFoldDB" id="A0A3D8SV29"/>
<feature type="compositionally biased region" description="Basic and acidic residues" evidence="1">
    <location>
        <begin position="833"/>
        <end position="853"/>
    </location>
</feature>
<feature type="compositionally biased region" description="Basic and acidic residues" evidence="1">
    <location>
        <begin position="780"/>
        <end position="789"/>
    </location>
</feature>
<feature type="compositionally biased region" description="Polar residues" evidence="1">
    <location>
        <begin position="46"/>
        <end position="74"/>
    </location>
</feature>
<gene>
    <name evidence="2" type="ORF">DSM5745_01925</name>
</gene>
<feature type="region of interest" description="Disordered" evidence="1">
    <location>
        <begin position="609"/>
        <end position="853"/>
    </location>
</feature>
<dbReference type="EMBL" id="PVWQ01000002">
    <property type="protein sequence ID" value="RDW90150.1"/>
    <property type="molecule type" value="Genomic_DNA"/>
</dbReference>
<evidence type="ECO:0000313" key="3">
    <source>
        <dbReference type="Proteomes" id="UP000256690"/>
    </source>
</evidence>
<accession>A0A3D8SV29</accession>
<keyword evidence="3" id="KW-1185">Reference proteome</keyword>
<feature type="region of interest" description="Disordered" evidence="1">
    <location>
        <begin position="1"/>
        <end position="112"/>
    </location>
</feature>
<feature type="compositionally biased region" description="Basic and acidic residues" evidence="1">
    <location>
        <begin position="614"/>
        <end position="632"/>
    </location>
</feature>
<dbReference type="Proteomes" id="UP000256690">
    <property type="component" value="Unassembled WGS sequence"/>
</dbReference>
<organism evidence="2 3">
    <name type="scientific">Aspergillus mulundensis</name>
    <dbReference type="NCBI Taxonomy" id="1810919"/>
    <lineage>
        <taxon>Eukaryota</taxon>
        <taxon>Fungi</taxon>
        <taxon>Dikarya</taxon>
        <taxon>Ascomycota</taxon>
        <taxon>Pezizomycotina</taxon>
        <taxon>Eurotiomycetes</taxon>
        <taxon>Eurotiomycetidae</taxon>
        <taxon>Eurotiales</taxon>
        <taxon>Aspergillaceae</taxon>
        <taxon>Aspergillus</taxon>
        <taxon>Aspergillus subgen. Nidulantes</taxon>
    </lineage>
</organism>
<feature type="compositionally biased region" description="Acidic residues" evidence="1">
    <location>
        <begin position="325"/>
        <end position="335"/>
    </location>
</feature>
<proteinExistence type="predicted"/>
<reference evidence="2 3" key="1">
    <citation type="journal article" date="2018" name="IMA Fungus">
        <title>IMA Genome-F 9: Draft genome sequence of Annulohypoxylon stygium, Aspergillus mulundensis, Berkeleyomyces basicola (syn. Thielaviopsis basicola), Ceratocystis smalleyi, two Cercospora beticola strains, Coleophoma cylindrospora, Fusarium fracticaudum, Phialophora cf. hyalina, and Morchella septimelata.</title>
        <authorList>
            <person name="Wingfield B.D."/>
            <person name="Bills G.F."/>
            <person name="Dong Y."/>
            <person name="Huang W."/>
            <person name="Nel W.J."/>
            <person name="Swalarsk-Parry B.S."/>
            <person name="Vaghefi N."/>
            <person name="Wilken P.M."/>
            <person name="An Z."/>
            <person name="de Beer Z.W."/>
            <person name="De Vos L."/>
            <person name="Chen L."/>
            <person name="Duong T.A."/>
            <person name="Gao Y."/>
            <person name="Hammerbacher A."/>
            <person name="Kikkert J.R."/>
            <person name="Li Y."/>
            <person name="Li H."/>
            <person name="Li K."/>
            <person name="Li Q."/>
            <person name="Liu X."/>
            <person name="Ma X."/>
            <person name="Naidoo K."/>
            <person name="Pethybridge S.J."/>
            <person name="Sun J."/>
            <person name="Steenkamp E.T."/>
            <person name="van der Nest M.A."/>
            <person name="van Wyk S."/>
            <person name="Wingfield M.J."/>
            <person name="Xiong C."/>
            <person name="Yue Q."/>
            <person name="Zhang X."/>
        </authorList>
    </citation>
    <scope>NUCLEOTIDE SEQUENCE [LARGE SCALE GENOMIC DNA]</scope>
    <source>
        <strain evidence="2 3">DSM 5745</strain>
    </source>
</reference>
<feature type="region of interest" description="Disordered" evidence="1">
    <location>
        <begin position="424"/>
        <end position="468"/>
    </location>
</feature>